<protein>
    <submittedName>
        <fullName evidence="1">Uncharacterized protein</fullName>
    </submittedName>
</protein>
<gene>
    <name evidence="1" type="ORF">BC6307_05370</name>
</gene>
<dbReference type="AlphaFoldDB" id="A0A223KN45"/>
<keyword evidence="2" id="KW-1185">Reference proteome</keyword>
<evidence type="ECO:0000313" key="2">
    <source>
        <dbReference type="Proteomes" id="UP000215224"/>
    </source>
</evidence>
<dbReference type="STRING" id="1314751.GCA_001591425_00657"/>
<organism evidence="1 2">
    <name type="scientific">Sutcliffiella cohnii</name>
    <dbReference type="NCBI Taxonomy" id="33932"/>
    <lineage>
        <taxon>Bacteria</taxon>
        <taxon>Bacillati</taxon>
        <taxon>Bacillota</taxon>
        <taxon>Bacilli</taxon>
        <taxon>Bacillales</taxon>
        <taxon>Bacillaceae</taxon>
        <taxon>Sutcliffiella</taxon>
    </lineage>
</organism>
<dbReference type="RefSeq" id="WP_066412024.1">
    <property type="nucleotide sequence ID" value="NZ_CP018866.1"/>
</dbReference>
<sequence>MTEYEKVQQSKKRLLLNEYQTKLWNRIESEEKKNDTVNNFYMKNGDGLTSPTSPNTTEELRLMMEYIDRANIFHLSNQNAGRGRLLKLRKFFKSKRNQQVEIFINSDEEPIYKEGKVSAVGRDFVMLTNLKDRIWIGYDTIESANIPFGIPNYSNTHQHYLFDNNLRKKLLYHFGETISKRDTLKQLFFEETLQTNLQSWKDTWVTVYLRDQTKKVGKIVNSQEGKILITFFGESVHIHLKEVKFIETIRLLSLINVTIQTIMKKS</sequence>
<proteinExistence type="predicted"/>
<dbReference type="EMBL" id="CP018866">
    <property type="protein sequence ID" value="AST90753.1"/>
    <property type="molecule type" value="Genomic_DNA"/>
</dbReference>
<evidence type="ECO:0000313" key="1">
    <source>
        <dbReference type="EMBL" id="AST90753.1"/>
    </source>
</evidence>
<dbReference type="KEGG" id="bcoh:BC6307_05370"/>
<reference evidence="1 2" key="1">
    <citation type="submission" date="2016-12" db="EMBL/GenBank/DDBJ databases">
        <title>The whole genome sequencing and assembly of Bacillus cohnii DSM 6307T strain.</title>
        <authorList>
            <person name="Lee Y.-J."/>
            <person name="Yi H."/>
            <person name="Bahn Y.-S."/>
            <person name="Kim J.F."/>
            <person name="Lee D.-W."/>
        </authorList>
    </citation>
    <scope>NUCLEOTIDE SEQUENCE [LARGE SCALE GENOMIC DNA]</scope>
    <source>
        <strain evidence="1 2">DSM 6307</strain>
    </source>
</reference>
<accession>A0A223KN45</accession>
<dbReference type="Proteomes" id="UP000215224">
    <property type="component" value="Chromosome"/>
</dbReference>
<name>A0A223KN45_9BACI</name>